<keyword evidence="1" id="KW-1133">Transmembrane helix</keyword>
<evidence type="ECO:0000256" key="1">
    <source>
        <dbReference type="SAM" id="Phobius"/>
    </source>
</evidence>
<reference evidence="2 3" key="1">
    <citation type="submission" date="2018-12" db="EMBL/GenBank/DDBJ databases">
        <authorList>
            <consortium name="Pathogen Informatics"/>
        </authorList>
    </citation>
    <scope>NUCLEOTIDE SEQUENCE [LARGE SCALE GENOMIC DNA]</scope>
    <source>
        <strain evidence="2 3">NCTC12905</strain>
    </source>
</reference>
<feature type="transmembrane region" description="Helical" evidence="1">
    <location>
        <begin position="64"/>
        <end position="92"/>
    </location>
</feature>
<dbReference type="AlphaFoldDB" id="A0A448V3L0"/>
<proteinExistence type="predicted"/>
<organism evidence="2 3">
    <name type="scientific">Bartonella vinsonii</name>
    <name type="common">Rochalimaea vinsonii</name>
    <dbReference type="NCBI Taxonomy" id="33047"/>
    <lineage>
        <taxon>Bacteria</taxon>
        <taxon>Pseudomonadati</taxon>
        <taxon>Pseudomonadota</taxon>
        <taxon>Alphaproteobacteria</taxon>
        <taxon>Hyphomicrobiales</taxon>
        <taxon>Bartonellaceae</taxon>
        <taxon>Bartonella</taxon>
    </lineage>
</organism>
<keyword evidence="1" id="KW-0812">Transmembrane</keyword>
<evidence type="ECO:0000313" key="2">
    <source>
        <dbReference type="EMBL" id="VEJ44373.1"/>
    </source>
</evidence>
<keyword evidence="1" id="KW-0472">Membrane</keyword>
<accession>A0A448V3L0</accession>
<name>A0A448V3L0_BARVI</name>
<dbReference type="Proteomes" id="UP000274201">
    <property type="component" value="Chromosome"/>
</dbReference>
<gene>
    <name evidence="2" type="ORF">NCTC12905_00007</name>
</gene>
<evidence type="ECO:0000313" key="3">
    <source>
        <dbReference type="Proteomes" id="UP000274201"/>
    </source>
</evidence>
<sequence>MLRLLLKLMAFIFVTLTIIILVIDSAYSVSTSYWTTTPLNKMLANLLQTDIYGLNQSIRNIIPAFLSSICIALTCLPAWTIFGACAIICCILNHEKQKPFYKKTYIKGNIFKIEKIPLKFSIIYNTSLRILFYQNI</sequence>
<protein>
    <submittedName>
        <fullName evidence="2">Uncharacterized protein</fullName>
    </submittedName>
</protein>
<dbReference type="EMBL" id="LR134529">
    <property type="protein sequence ID" value="VEJ44373.1"/>
    <property type="molecule type" value="Genomic_DNA"/>
</dbReference>
<dbReference type="OrthoDB" id="7926420at2"/>